<dbReference type="Proteomes" id="UP000823612">
    <property type="component" value="Unassembled WGS sequence"/>
</dbReference>
<name>A0A9D9DSK5_9BACT</name>
<reference evidence="1" key="2">
    <citation type="journal article" date="2021" name="PeerJ">
        <title>Extensive microbial diversity within the chicken gut microbiome revealed by metagenomics and culture.</title>
        <authorList>
            <person name="Gilroy R."/>
            <person name="Ravi A."/>
            <person name="Getino M."/>
            <person name="Pursley I."/>
            <person name="Horton D.L."/>
            <person name="Alikhan N.F."/>
            <person name="Baker D."/>
            <person name="Gharbi K."/>
            <person name="Hall N."/>
            <person name="Watson M."/>
            <person name="Adriaenssens E.M."/>
            <person name="Foster-Nyarko E."/>
            <person name="Jarju S."/>
            <person name="Secka A."/>
            <person name="Antonio M."/>
            <person name="Oren A."/>
            <person name="Chaudhuri R.R."/>
            <person name="La Ragione R."/>
            <person name="Hildebrand F."/>
            <person name="Pallen M.J."/>
        </authorList>
    </citation>
    <scope>NUCLEOTIDE SEQUENCE</scope>
    <source>
        <strain evidence="1">2889</strain>
    </source>
</reference>
<protein>
    <submittedName>
        <fullName evidence="1">Anhydro-N-acetylmuramic acid kinase</fullName>
    </submittedName>
</protein>
<keyword evidence="1" id="KW-0418">Kinase</keyword>
<dbReference type="InterPro" id="IPR005338">
    <property type="entry name" value="Anhydro_N_Ac-Mur_kinase"/>
</dbReference>
<dbReference type="GO" id="GO:0005524">
    <property type="term" value="F:ATP binding"/>
    <property type="evidence" value="ECO:0007669"/>
    <property type="project" value="InterPro"/>
</dbReference>
<dbReference type="Pfam" id="PF03702">
    <property type="entry name" value="AnmK"/>
    <property type="match status" value="1"/>
</dbReference>
<evidence type="ECO:0000313" key="1">
    <source>
        <dbReference type="EMBL" id="MBO8431923.1"/>
    </source>
</evidence>
<dbReference type="GO" id="GO:0006040">
    <property type="term" value="P:amino sugar metabolic process"/>
    <property type="evidence" value="ECO:0007669"/>
    <property type="project" value="InterPro"/>
</dbReference>
<proteinExistence type="predicted"/>
<dbReference type="AlphaFoldDB" id="A0A9D9DSK5"/>
<dbReference type="Gene3D" id="3.30.420.40">
    <property type="match status" value="2"/>
</dbReference>
<evidence type="ECO:0000313" key="2">
    <source>
        <dbReference type="Proteomes" id="UP000823612"/>
    </source>
</evidence>
<dbReference type="SUPFAM" id="SSF53067">
    <property type="entry name" value="Actin-like ATPase domain"/>
    <property type="match status" value="1"/>
</dbReference>
<dbReference type="InterPro" id="IPR043129">
    <property type="entry name" value="ATPase_NBD"/>
</dbReference>
<organism evidence="1 2">
    <name type="scientific">Candidatus Pullibacteroides excrementavium</name>
    <dbReference type="NCBI Taxonomy" id="2840905"/>
    <lineage>
        <taxon>Bacteria</taxon>
        <taxon>Pseudomonadati</taxon>
        <taxon>Bacteroidota</taxon>
        <taxon>Bacteroidia</taxon>
        <taxon>Bacteroidales</taxon>
        <taxon>Candidatus Pullibacteroides</taxon>
    </lineage>
</organism>
<dbReference type="GO" id="GO:0016773">
    <property type="term" value="F:phosphotransferase activity, alcohol group as acceptor"/>
    <property type="evidence" value="ECO:0007669"/>
    <property type="project" value="InterPro"/>
</dbReference>
<dbReference type="PANTHER" id="PTHR30605:SF0">
    <property type="entry name" value="ANHYDRO-N-ACETYLMURAMIC ACID KINASE"/>
    <property type="match status" value="1"/>
</dbReference>
<reference evidence="1" key="1">
    <citation type="submission" date="2020-10" db="EMBL/GenBank/DDBJ databases">
        <authorList>
            <person name="Gilroy R."/>
        </authorList>
    </citation>
    <scope>NUCLEOTIDE SEQUENCE</scope>
    <source>
        <strain evidence="1">2889</strain>
    </source>
</reference>
<dbReference type="PANTHER" id="PTHR30605">
    <property type="entry name" value="ANHYDRO-N-ACETYLMURAMIC ACID KINASE"/>
    <property type="match status" value="1"/>
</dbReference>
<dbReference type="EMBL" id="JADIMZ010000018">
    <property type="protein sequence ID" value="MBO8431923.1"/>
    <property type="molecule type" value="Genomic_DNA"/>
</dbReference>
<accession>A0A9D9DSK5</accession>
<comment type="caution">
    <text evidence="1">The sequence shown here is derived from an EMBL/GenBank/DDBJ whole genome shotgun (WGS) entry which is preliminary data.</text>
</comment>
<gene>
    <name evidence="1" type="ORF">IAB08_01335</name>
</gene>
<keyword evidence="1" id="KW-0808">Transferase</keyword>
<dbReference type="GO" id="GO:0016301">
    <property type="term" value="F:kinase activity"/>
    <property type="evidence" value="ECO:0007669"/>
    <property type="project" value="UniProtKB-KW"/>
</dbReference>
<dbReference type="GO" id="GO:0009254">
    <property type="term" value="P:peptidoglycan turnover"/>
    <property type="evidence" value="ECO:0007669"/>
    <property type="project" value="InterPro"/>
</dbReference>
<sequence length="358" mass="38831">MESKLYPVLGLMSGTSLDGLDILYVEFWQDASGRWRYRMGASETRAYPADLRAALASAMGMSGLELSRLDADYGHFVGRCIRDFVAKYSFHPEFAAVHGHTVFHQPERALSLQIGDGAAMAVESGLPVINKFRNTDVALGGQGAPLVPIGDALLFPEYDFCLNLGGISNISFDAGASGRVAFDISPCNLALNRLAARQGLAYDKDGALARKGRLVLPLLQALDSLGFYRLEPPKSLGFEWFSSEFWPVVESCPSSSVPDLLHTVTEHIASQIARVCHSQPGKRSMLLTGGGALNLYLKERISALAGVEVVSASRQMIEYKEALIFAFMGVLRMRGERNCLRSVTGARKDACGGCVFLP</sequence>